<feature type="non-terminal residue" evidence="6">
    <location>
        <position position="192"/>
    </location>
</feature>
<dbReference type="GO" id="GO:0046872">
    <property type="term" value="F:metal ion binding"/>
    <property type="evidence" value="ECO:0007669"/>
    <property type="project" value="UniProtKB-KW"/>
</dbReference>
<dbReference type="InterPro" id="IPR034428">
    <property type="entry name" value="ThiH/NoCL/HydG-like"/>
</dbReference>
<comment type="caution">
    <text evidence="6">The sequence shown here is derived from an EMBL/GenBank/DDBJ whole genome shotgun (WGS) entry which is preliminary data.</text>
</comment>
<keyword evidence="3" id="KW-0408">Iron</keyword>
<evidence type="ECO:0000259" key="5">
    <source>
        <dbReference type="PROSITE" id="PS51918"/>
    </source>
</evidence>
<dbReference type="PANTHER" id="PTHR43583">
    <property type="entry name" value="2-IMINOACETATE SYNTHASE"/>
    <property type="match status" value="1"/>
</dbReference>
<evidence type="ECO:0000256" key="3">
    <source>
        <dbReference type="ARBA" id="ARBA00023004"/>
    </source>
</evidence>
<reference evidence="6" key="1">
    <citation type="journal article" date="2014" name="Front. Microbiol.">
        <title>High frequency of phylogenetically diverse reductive dehalogenase-homologous genes in deep subseafloor sedimentary metagenomes.</title>
        <authorList>
            <person name="Kawai M."/>
            <person name="Futagami T."/>
            <person name="Toyoda A."/>
            <person name="Takaki Y."/>
            <person name="Nishi S."/>
            <person name="Hori S."/>
            <person name="Arai W."/>
            <person name="Tsubouchi T."/>
            <person name="Morono Y."/>
            <person name="Uchiyama I."/>
            <person name="Ito T."/>
            <person name="Fujiyama A."/>
            <person name="Inagaki F."/>
            <person name="Takami H."/>
        </authorList>
    </citation>
    <scope>NUCLEOTIDE SEQUENCE</scope>
    <source>
        <strain evidence="6">Expedition CK06-06</strain>
    </source>
</reference>
<dbReference type="InterPro" id="IPR013785">
    <property type="entry name" value="Aldolase_TIM"/>
</dbReference>
<organism evidence="6">
    <name type="scientific">marine sediment metagenome</name>
    <dbReference type="NCBI Taxonomy" id="412755"/>
    <lineage>
        <taxon>unclassified sequences</taxon>
        <taxon>metagenomes</taxon>
        <taxon>ecological metagenomes</taxon>
    </lineage>
</organism>
<keyword evidence="4" id="KW-0411">Iron-sulfur</keyword>
<dbReference type="EMBL" id="BARS01039262">
    <property type="protein sequence ID" value="GAG16918.1"/>
    <property type="molecule type" value="Genomic_DNA"/>
</dbReference>
<dbReference type="Gene3D" id="3.20.20.70">
    <property type="entry name" value="Aldolase class I"/>
    <property type="match status" value="1"/>
</dbReference>
<name>X0VWV5_9ZZZZ</name>
<evidence type="ECO:0000256" key="1">
    <source>
        <dbReference type="ARBA" id="ARBA00022691"/>
    </source>
</evidence>
<protein>
    <recommendedName>
        <fullName evidence="5">Radical SAM core domain-containing protein</fullName>
    </recommendedName>
</protein>
<proteinExistence type="predicted"/>
<evidence type="ECO:0000313" key="6">
    <source>
        <dbReference type="EMBL" id="GAG16918.1"/>
    </source>
</evidence>
<sequence length="192" mass="21830">MVNSGKHVCTDIKTILAQKGLDGDNKHWLQQMEKTRPGDVERALSEPVGSYNLEKLIALVSPAAEDYLEQMAQLAHQLTIQRFGRTIRLYAPLYLSNYCTNSCRYCGFNREHEFERTRLTIDRALEDAQVIASEGFRDILLVSSEDRGFITFDYLAELAGKLRSRFSSISMEVYQMNSAEYAELFKAGIEGV</sequence>
<dbReference type="InterPro" id="IPR058240">
    <property type="entry name" value="rSAM_sf"/>
</dbReference>
<dbReference type="PANTHER" id="PTHR43583:SF1">
    <property type="entry name" value="2-IMINOACETATE SYNTHASE"/>
    <property type="match status" value="1"/>
</dbReference>
<accession>X0VWV5</accession>
<dbReference type="SUPFAM" id="SSF102114">
    <property type="entry name" value="Radical SAM enzymes"/>
    <property type="match status" value="1"/>
</dbReference>
<dbReference type="PROSITE" id="PS51918">
    <property type="entry name" value="RADICAL_SAM"/>
    <property type="match status" value="1"/>
</dbReference>
<dbReference type="GO" id="GO:0051536">
    <property type="term" value="F:iron-sulfur cluster binding"/>
    <property type="evidence" value="ECO:0007669"/>
    <property type="project" value="UniProtKB-KW"/>
</dbReference>
<dbReference type="InterPro" id="IPR007197">
    <property type="entry name" value="rSAM"/>
</dbReference>
<feature type="domain" description="Radical SAM core" evidence="5">
    <location>
        <begin position="85"/>
        <end position="192"/>
    </location>
</feature>
<evidence type="ECO:0000256" key="4">
    <source>
        <dbReference type="ARBA" id="ARBA00023014"/>
    </source>
</evidence>
<dbReference type="GO" id="GO:0003824">
    <property type="term" value="F:catalytic activity"/>
    <property type="evidence" value="ECO:0007669"/>
    <property type="project" value="InterPro"/>
</dbReference>
<gene>
    <name evidence="6" type="ORF">S01H1_59972</name>
</gene>
<keyword evidence="2" id="KW-0479">Metal-binding</keyword>
<evidence type="ECO:0000256" key="2">
    <source>
        <dbReference type="ARBA" id="ARBA00022723"/>
    </source>
</evidence>
<dbReference type="AlphaFoldDB" id="X0VWV5"/>
<keyword evidence="1" id="KW-0949">S-adenosyl-L-methionine</keyword>